<proteinExistence type="predicted"/>
<evidence type="ECO:0000256" key="1">
    <source>
        <dbReference type="SAM" id="SignalP"/>
    </source>
</evidence>
<dbReference type="AlphaFoldDB" id="A0A7S4UHT7"/>
<keyword evidence="1" id="KW-0732">Signal</keyword>
<name>A0A7S4UHT7_9EUKA</name>
<evidence type="ECO:0000313" key="2">
    <source>
        <dbReference type="EMBL" id="CAE2320665.1"/>
    </source>
</evidence>
<feature type="chain" id="PRO_5031445210" evidence="1">
    <location>
        <begin position="23"/>
        <end position="109"/>
    </location>
</feature>
<reference evidence="2" key="1">
    <citation type="submission" date="2021-01" db="EMBL/GenBank/DDBJ databases">
        <authorList>
            <person name="Corre E."/>
            <person name="Pelletier E."/>
            <person name="Niang G."/>
            <person name="Scheremetjew M."/>
            <person name="Finn R."/>
            <person name="Kale V."/>
            <person name="Holt S."/>
            <person name="Cochrane G."/>
            <person name="Meng A."/>
            <person name="Brown T."/>
            <person name="Cohen L."/>
        </authorList>
    </citation>
    <scope>NUCLEOTIDE SEQUENCE</scope>
    <source>
        <strain evidence="2">SoJaBio B1-5/56/2</strain>
    </source>
</reference>
<dbReference type="EMBL" id="HBKR01027356">
    <property type="protein sequence ID" value="CAE2320665.1"/>
    <property type="molecule type" value="Transcribed_RNA"/>
</dbReference>
<accession>A0A7S4UHT7</accession>
<protein>
    <submittedName>
        <fullName evidence="2">Uncharacterized protein</fullName>
    </submittedName>
</protein>
<organism evidence="2">
    <name type="scientific">Paramoeba aestuarina</name>
    <dbReference type="NCBI Taxonomy" id="180227"/>
    <lineage>
        <taxon>Eukaryota</taxon>
        <taxon>Amoebozoa</taxon>
        <taxon>Discosea</taxon>
        <taxon>Flabellinia</taxon>
        <taxon>Dactylopodida</taxon>
        <taxon>Paramoebidae</taxon>
        <taxon>Paramoeba</taxon>
    </lineage>
</organism>
<gene>
    <name evidence="2" type="ORF">NAES01612_LOCUS17890</name>
</gene>
<feature type="signal peptide" evidence="1">
    <location>
        <begin position="1"/>
        <end position="22"/>
    </location>
</feature>
<sequence length="109" mass="11347">MATFRWALVTLSIVLLLSLYQAQTFEKCDACVESMNEAFAKLAVPPANRTSPQDVCALLGLCKDGGGCTNCGTVNGTPYSCPDSKCGSITGVPFSCTCSNGAQCNAYAC</sequence>